<dbReference type="Pfam" id="PF02518">
    <property type="entry name" value="HATPase_c"/>
    <property type="match status" value="1"/>
</dbReference>
<dbReference type="PROSITE" id="PS50109">
    <property type="entry name" value="HIS_KIN"/>
    <property type="match status" value="1"/>
</dbReference>
<keyword evidence="7" id="KW-0067">ATP-binding</keyword>
<evidence type="ECO:0000256" key="6">
    <source>
        <dbReference type="ARBA" id="ARBA00022777"/>
    </source>
</evidence>
<comment type="catalytic activity">
    <reaction evidence="1">
        <text>ATP + protein L-histidine = ADP + protein N-phospho-L-histidine.</text>
        <dbReference type="EC" id="2.7.13.3"/>
    </reaction>
</comment>
<dbReference type="SMART" id="SM00387">
    <property type="entry name" value="HATPase_c"/>
    <property type="match status" value="1"/>
</dbReference>
<keyword evidence="6 13" id="KW-0418">Kinase</keyword>
<name>A0ABR4ZZK7_9BACL</name>
<keyword evidence="5" id="KW-0547">Nucleotide-binding</keyword>
<dbReference type="InterPro" id="IPR003661">
    <property type="entry name" value="HisK_dim/P_dom"/>
</dbReference>
<dbReference type="PANTHER" id="PTHR45339:SF6">
    <property type="entry name" value="SENSORY HISTIDINE PROTEIN KINASE"/>
    <property type="match status" value="1"/>
</dbReference>
<dbReference type="GO" id="GO:0016301">
    <property type="term" value="F:kinase activity"/>
    <property type="evidence" value="ECO:0007669"/>
    <property type="project" value="UniProtKB-KW"/>
</dbReference>
<gene>
    <name evidence="13" type="ORF">SD71_21025</name>
</gene>
<dbReference type="RefSeq" id="WP_041067761.1">
    <property type="nucleotide sequence ID" value="NZ_JXAL01000034.1"/>
</dbReference>
<evidence type="ECO:0000256" key="2">
    <source>
        <dbReference type="ARBA" id="ARBA00012438"/>
    </source>
</evidence>
<organism evidence="13 14">
    <name type="scientific">Cohnella kolymensis</name>
    <dbReference type="NCBI Taxonomy" id="1590652"/>
    <lineage>
        <taxon>Bacteria</taxon>
        <taxon>Bacillati</taxon>
        <taxon>Bacillota</taxon>
        <taxon>Bacilli</taxon>
        <taxon>Bacillales</taxon>
        <taxon>Paenibacillaceae</taxon>
        <taxon>Cohnella</taxon>
    </lineage>
</organism>
<feature type="modified residue" description="4-aspartylphosphate" evidence="9">
    <location>
        <position position="477"/>
    </location>
</feature>
<dbReference type="SMART" id="SM00448">
    <property type="entry name" value="REC"/>
    <property type="match status" value="2"/>
</dbReference>
<comment type="caution">
    <text evidence="13">The sequence shown here is derived from an EMBL/GenBank/DDBJ whole genome shotgun (WGS) entry which is preliminary data.</text>
</comment>
<proteinExistence type="predicted"/>
<feature type="domain" description="Response regulatory" evidence="12">
    <location>
        <begin position="428"/>
        <end position="544"/>
    </location>
</feature>
<evidence type="ECO:0000256" key="4">
    <source>
        <dbReference type="ARBA" id="ARBA00022679"/>
    </source>
</evidence>
<dbReference type="SUPFAM" id="SSF55874">
    <property type="entry name" value="ATPase domain of HSP90 chaperone/DNA topoisomerase II/histidine kinase"/>
    <property type="match status" value="1"/>
</dbReference>
<dbReference type="CDD" id="cd16922">
    <property type="entry name" value="HATPase_EvgS-ArcB-TorS-like"/>
    <property type="match status" value="1"/>
</dbReference>
<reference evidence="13 14" key="1">
    <citation type="submission" date="2014-12" db="EMBL/GenBank/DDBJ databases">
        <title>Draft genome sequence of Cohnella kolymensis strain B-2846.</title>
        <authorList>
            <person name="Karlyshev A.V."/>
            <person name="Kudryashova E.B."/>
        </authorList>
    </citation>
    <scope>NUCLEOTIDE SEQUENCE [LARGE SCALE GENOMIC DNA]</scope>
    <source>
        <strain evidence="13 14">VKM B-2846</strain>
    </source>
</reference>
<dbReference type="Pfam" id="PF00072">
    <property type="entry name" value="Response_reg"/>
    <property type="match status" value="2"/>
</dbReference>
<dbReference type="Proteomes" id="UP000054526">
    <property type="component" value="Unassembled WGS sequence"/>
</dbReference>
<evidence type="ECO:0000256" key="3">
    <source>
        <dbReference type="ARBA" id="ARBA00022553"/>
    </source>
</evidence>
<dbReference type="InterPro" id="IPR036890">
    <property type="entry name" value="HATPase_C_sf"/>
</dbReference>
<protein>
    <recommendedName>
        <fullName evidence="2">histidine kinase</fullName>
        <ecNumber evidence="2">2.7.13.3</ecNumber>
    </recommendedName>
</protein>
<dbReference type="PANTHER" id="PTHR45339">
    <property type="entry name" value="HYBRID SIGNAL TRANSDUCTION HISTIDINE KINASE J"/>
    <property type="match status" value="1"/>
</dbReference>
<feature type="modified residue" description="4-aspartylphosphate" evidence="9">
    <location>
        <position position="55"/>
    </location>
</feature>
<dbReference type="InterPro" id="IPR036097">
    <property type="entry name" value="HisK_dim/P_sf"/>
</dbReference>
<sequence length="549" mass="61535">MDNPVNILLVDDHPENLVAIEAVLSGEPYRLVRAYSGREALRCLLDEEFAVIVMDVQMPDMDGFETASIIRTREKSKYIPIIFLSATSNKPEHYFTGYSVGAMDYMTKPFIPQILKSKIEGYVSMFEANKALQVQSELLQRQTKQLEKSNQDLIQAKESAEIASRVKSEFLAMMSHEIRTPLNGIIGMSDLLLASDIPEQYAEMAEIIHRSGNALLSVINHILDFSKIESGKLELDDEPFVLNYCLVETVDLFTAKSRERNLEMLVVLDPSLPTFVSGDMNRLRQVLINLVGNAVKFTNEGGVYIIVNKLAEEEDSLTIEFIVKDTGIGIPSDKIGDLFQPFSQLDSSTSRKFEGTGLGLSICKSLVELMGGTIRVETTEEQGATFIFTIKVKPYIANGPPFDLPADVTQPLFEFDESLENPHTAPLKILIGEDDPVNRKLMRHMLATLGLTADLAENGAEVLEALNHAKYDLLFLDIQMPVKNGWETVREIKQRRLAAPPFIVAMSANVSEQTKKKCQSTGMDHFLAKPIRLDHVRKLILQYMMQDIK</sequence>
<evidence type="ECO:0000313" key="13">
    <source>
        <dbReference type="EMBL" id="KIL34161.1"/>
    </source>
</evidence>
<dbReference type="SMART" id="SM00388">
    <property type="entry name" value="HisKA"/>
    <property type="match status" value="1"/>
</dbReference>
<evidence type="ECO:0000256" key="10">
    <source>
        <dbReference type="SAM" id="Coils"/>
    </source>
</evidence>
<dbReference type="Gene3D" id="3.30.565.10">
    <property type="entry name" value="Histidine kinase-like ATPase, C-terminal domain"/>
    <property type="match status" value="1"/>
</dbReference>
<evidence type="ECO:0000259" key="12">
    <source>
        <dbReference type="PROSITE" id="PS50110"/>
    </source>
</evidence>
<evidence type="ECO:0000259" key="11">
    <source>
        <dbReference type="PROSITE" id="PS50109"/>
    </source>
</evidence>
<dbReference type="SUPFAM" id="SSF52172">
    <property type="entry name" value="CheY-like"/>
    <property type="match status" value="2"/>
</dbReference>
<evidence type="ECO:0000313" key="14">
    <source>
        <dbReference type="Proteomes" id="UP000054526"/>
    </source>
</evidence>
<dbReference type="Gene3D" id="3.40.50.2300">
    <property type="match status" value="2"/>
</dbReference>
<dbReference type="CDD" id="cd00082">
    <property type="entry name" value="HisKA"/>
    <property type="match status" value="1"/>
</dbReference>
<keyword evidence="10" id="KW-0175">Coiled coil</keyword>
<dbReference type="EMBL" id="JXAL01000034">
    <property type="protein sequence ID" value="KIL34161.1"/>
    <property type="molecule type" value="Genomic_DNA"/>
</dbReference>
<accession>A0ABR4ZZK7</accession>
<dbReference type="CDD" id="cd17546">
    <property type="entry name" value="REC_hyHK_CKI1_RcsC-like"/>
    <property type="match status" value="1"/>
</dbReference>
<dbReference type="Pfam" id="PF00512">
    <property type="entry name" value="HisKA"/>
    <property type="match status" value="1"/>
</dbReference>
<evidence type="ECO:0000256" key="1">
    <source>
        <dbReference type="ARBA" id="ARBA00000085"/>
    </source>
</evidence>
<dbReference type="SUPFAM" id="SSF47384">
    <property type="entry name" value="Homodimeric domain of signal transducing histidine kinase"/>
    <property type="match status" value="1"/>
</dbReference>
<dbReference type="InterPro" id="IPR003594">
    <property type="entry name" value="HATPase_dom"/>
</dbReference>
<dbReference type="Gene3D" id="1.10.287.130">
    <property type="match status" value="1"/>
</dbReference>
<evidence type="ECO:0000256" key="9">
    <source>
        <dbReference type="PROSITE-ProRule" id="PRU00169"/>
    </source>
</evidence>
<keyword evidence="4" id="KW-0808">Transferase</keyword>
<evidence type="ECO:0000256" key="7">
    <source>
        <dbReference type="ARBA" id="ARBA00022840"/>
    </source>
</evidence>
<evidence type="ECO:0000256" key="8">
    <source>
        <dbReference type="ARBA" id="ARBA00023012"/>
    </source>
</evidence>
<dbReference type="PRINTS" id="PR00344">
    <property type="entry name" value="BCTRLSENSOR"/>
</dbReference>
<feature type="domain" description="Histidine kinase" evidence="11">
    <location>
        <begin position="173"/>
        <end position="394"/>
    </location>
</feature>
<keyword evidence="3 9" id="KW-0597">Phosphoprotein</keyword>
<keyword evidence="14" id="KW-1185">Reference proteome</keyword>
<dbReference type="InterPro" id="IPR004358">
    <property type="entry name" value="Sig_transdc_His_kin-like_C"/>
</dbReference>
<dbReference type="InterPro" id="IPR001789">
    <property type="entry name" value="Sig_transdc_resp-reg_receiver"/>
</dbReference>
<keyword evidence="8" id="KW-0902">Two-component regulatory system</keyword>
<dbReference type="InterPro" id="IPR011006">
    <property type="entry name" value="CheY-like_superfamily"/>
</dbReference>
<dbReference type="PROSITE" id="PS50110">
    <property type="entry name" value="RESPONSE_REGULATORY"/>
    <property type="match status" value="2"/>
</dbReference>
<feature type="domain" description="Response regulatory" evidence="12">
    <location>
        <begin position="6"/>
        <end position="123"/>
    </location>
</feature>
<dbReference type="EC" id="2.7.13.3" evidence="2"/>
<evidence type="ECO:0000256" key="5">
    <source>
        <dbReference type="ARBA" id="ARBA00022741"/>
    </source>
</evidence>
<dbReference type="InterPro" id="IPR005467">
    <property type="entry name" value="His_kinase_dom"/>
</dbReference>
<feature type="coiled-coil region" evidence="10">
    <location>
        <begin position="129"/>
        <end position="163"/>
    </location>
</feature>